<evidence type="ECO:0000259" key="1">
    <source>
        <dbReference type="Pfam" id="PF08241"/>
    </source>
</evidence>
<dbReference type="AlphaFoldDB" id="A0A0A0DDE1"/>
<feature type="domain" description="Methyltransferase type 11" evidence="1">
    <location>
        <begin position="69"/>
        <end position="116"/>
    </location>
</feature>
<dbReference type="GO" id="GO:0008757">
    <property type="term" value="F:S-adenosylmethionine-dependent methyltransferase activity"/>
    <property type="evidence" value="ECO:0007669"/>
    <property type="project" value="InterPro"/>
</dbReference>
<organism evidence="2 3">
    <name type="scientific">Inquilinus limosus MP06</name>
    <dbReference type="NCBI Taxonomy" id="1398085"/>
    <lineage>
        <taxon>Bacteria</taxon>
        <taxon>Pseudomonadati</taxon>
        <taxon>Pseudomonadota</taxon>
        <taxon>Alphaproteobacteria</taxon>
        <taxon>Rhodospirillales</taxon>
        <taxon>Rhodospirillaceae</taxon>
        <taxon>Inquilinus</taxon>
    </lineage>
</organism>
<proteinExistence type="predicted"/>
<comment type="caution">
    <text evidence="2">The sequence shown here is derived from an EMBL/GenBank/DDBJ whole genome shotgun (WGS) entry which is preliminary data.</text>
</comment>
<evidence type="ECO:0000313" key="2">
    <source>
        <dbReference type="EMBL" id="KGM36144.1"/>
    </source>
</evidence>
<dbReference type="Proteomes" id="UP000029995">
    <property type="component" value="Unassembled WGS sequence"/>
</dbReference>
<reference evidence="2 3" key="1">
    <citation type="submission" date="2014-01" db="EMBL/GenBank/DDBJ databases">
        <title>Genome sequence determination for a cystic fibrosis isolate, Inquilinus limosus.</title>
        <authorList>
            <person name="Pino M."/>
            <person name="Di Conza J."/>
            <person name="Gutkind G."/>
        </authorList>
    </citation>
    <scope>NUCLEOTIDE SEQUENCE [LARGE SCALE GENOMIC DNA]</scope>
    <source>
        <strain evidence="2 3">MP06</strain>
    </source>
</reference>
<protein>
    <recommendedName>
        <fullName evidence="1">Methyltransferase type 11 domain-containing protein</fullName>
    </recommendedName>
</protein>
<accession>A0A0A0DDE1</accession>
<evidence type="ECO:0000313" key="3">
    <source>
        <dbReference type="Proteomes" id="UP000029995"/>
    </source>
</evidence>
<dbReference type="InterPro" id="IPR013216">
    <property type="entry name" value="Methyltransf_11"/>
</dbReference>
<dbReference type="InterPro" id="IPR029063">
    <property type="entry name" value="SAM-dependent_MTases_sf"/>
</dbReference>
<dbReference type="Gene3D" id="3.40.50.150">
    <property type="entry name" value="Vaccinia Virus protein VP39"/>
    <property type="match status" value="1"/>
</dbReference>
<gene>
    <name evidence="2" type="ORF">P409_00415</name>
</gene>
<dbReference type="SUPFAM" id="SSF53335">
    <property type="entry name" value="S-adenosyl-L-methionine-dependent methyltransferases"/>
    <property type="match status" value="1"/>
</dbReference>
<dbReference type="Pfam" id="PF08241">
    <property type="entry name" value="Methyltransf_11"/>
    <property type="match status" value="1"/>
</dbReference>
<dbReference type="EMBL" id="JANX01000001">
    <property type="protein sequence ID" value="KGM36144.1"/>
    <property type="molecule type" value="Genomic_DNA"/>
</dbReference>
<name>A0A0A0DDE1_9PROT</name>
<sequence length="185" mass="20350">MFDLHAERSTRLIYPIAMWAAARRVSLANLKVLTVGPRTEGEIYTLVAHGFRRRNITGLDLISYSPIVDLGDMHAMAYPDASFDVVLAGWVLSYSDRKKTAAAEIARVTKPGGIVAVGVEWGRKSPEEVAAERTGYIVGSATRLRSAEEILALFGDQVDRVYAKVDDQDIAGEDVGDLLVIFRLR</sequence>